<organism evidence="2 3">
    <name type="scientific">Porites lobata</name>
    <dbReference type="NCBI Taxonomy" id="104759"/>
    <lineage>
        <taxon>Eukaryota</taxon>
        <taxon>Metazoa</taxon>
        <taxon>Cnidaria</taxon>
        <taxon>Anthozoa</taxon>
        <taxon>Hexacorallia</taxon>
        <taxon>Scleractinia</taxon>
        <taxon>Fungiina</taxon>
        <taxon>Poritidae</taxon>
        <taxon>Porites</taxon>
    </lineage>
</organism>
<accession>A0ABN8S472</accession>
<comment type="caution">
    <text evidence="2">The sequence shown here is derived from an EMBL/GenBank/DDBJ whole genome shotgun (WGS) entry which is preliminary data.</text>
</comment>
<evidence type="ECO:0000313" key="3">
    <source>
        <dbReference type="Proteomes" id="UP001159405"/>
    </source>
</evidence>
<dbReference type="PROSITE" id="PS50835">
    <property type="entry name" value="IG_LIKE"/>
    <property type="match status" value="1"/>
</dbReference>
<dbReference type="Proteomes" id="UP001159405">
    <property type="component" value="Unassembled WGS sequence"/>
</dbReference>
<gene>
    <name evidence="2" type="ORF">PLOB_00033428</name>
</gene>
<name>A0ABN8S472_9CNID</name>
<dbReference type="InterPro" id="IPR036179">
    <property type="entry name" value="Ig-like_dom_sf"/>
</dbReference>
<evidence type="ECO:0000313" key="2">
    <source>
        <dbReference type="EMBL" id="CAH3185815.1"/>
    </source>
</evidence>
<protein>
    <recommendedName>
        <fullName evidence="1">Ig-like domain-containing protein</fullName>
    </recommendedName>
</protein>
<evidence type="ECO:0000259" key="1">
    <source>
        <dbReference type="PROSITE" id="PS50835"/>
    </source>
</evidence>
<proteinExistence type="predicted"/>
<reference evidence="2 3" key="1">
    <citation type="submission" date="2022-05" db="EMBL/GenBank/DDBJ databases">
        <authorList>
            <consortium name="Genoscope - CEA"/>
            <person name="William W."/>
        </authorList>
    </citation>
    <scope>NUCLEOTIDE SEQUENCE [LARGE SCALE GENOMIC DNA]</scope>
</reference>
<feature type="domain" description="Ig-like" evidence="1">
    <location>
        <begin position="234"/>
        <end position="281"/>
    </location>
</feature>
<dbReference type="Gene3D" id="2.60.40.10">
    <property type="entry name" value="Immunoglobulins"/>
    <property type="match status" value="3"/>
</dbReference>
<keyword evidence="3" id="KW-1185">Reference proteome</keyword>
<dbReference type="InterPro" id="IPR013783">
    <property type="entry name" value="Ig-like_fold"/>
</dbReference>
<dbReference type="EMBL" id="CALNXK010000445">
    <property type="protein sequence ID" value="CAH3185815.1"/>
    <property type="molecule type" value="Genomic_DNA"/>
</dbReference>
<dbReference type="InterPro" id="IPR007110">
    <property type="entry name" value="Ig-like_dom"/>
</dbReference>
<feature type="non-terminal residue" evidence="2">
    <location>
        <position position="281"/>
    </location>
</feature>
<feature type="non-terminal residue" evidence="2">
    <location>
        <position position="1"/>
    </location>
</feature>
<sequence>DVFGVVGSSINFTWYFSNGVETVTWGLKDSVSSTVDLNKKLISIGLQGQLPLTPPQAYVGRVSGSGSASSGSVNFTLTKIKKSDEAFYGSELFPVGPYSTAFDYVHLVVQGQPFSDYYGGKTVKGVIGSSINFTWTILRPFTRVEWGLAVTPYAFETPPRLLVSYFKGNPLLVTPPAAYTGRVSGKNTGSQVSFILRNLRKSDERLYGCEVSDTSNGDDIPSFDSVTLVVEEIPIITHPASGNATYRESDAVNISCKTSGNPVPDVSWVHDGRIMISGSKT</sequence>
<dbReference type="SUPFAM" id="SSF48726">
    <property type="entry name" value="Immunoglobulin"/>
    <property type="match status" value="2"/>
</dbReference>